<evidence type="ECO:0000313" key="3">
    <source>
        <dbReference type="EMBL" id="UYO76337.1"/>
    </source>
</evidence>
<feature type="compositionally biased region" description="Basic and acidic residues" evidence="1">
    <location>
        <begin position="1"/>
        <end position="21"/>
    </location>
</feature>
<evidence type="ECO:0000256" key="1">
    <source>
        <dbReference type="SAM" id="MobiDB-lite"/>
    </source>
</evidence>
<protein>
    <submittedName>
        <fullName evidence="3">Transposase</fullName>
    </submittedName>
</protein>
<evidence type="ECO:0000259" key="2">
    <source>
        <dbReference type="Pfam" id="PF01385"/>
    </source>
</evidence>
<dbReference type="KEGG" id="hqn:M0220_13655"/>
<sequence>MTSDGDKVPTPRFLRRTEQKLARAQRCLSRKQKNSNNRTKARHRVAKAISDVGWHQLTQQLTYKAERYGRDFVQIGK</sequence>
<gene>
    <name evidence="3" type="ORF">M0220_13655</name>
</gene>
<dbReference type="Pfam" id="PF01385">
    <property type="entry name" value="OrfB_IS605"/>
    <property type="match status" value="1"/>
</dbReference>
<organism evidence="3 4">
    <name type="scientific">Halomonas qinghailakensis</name>
    <dbReference type="NCBI Taxonomy" id="2937790"/>
    <lineage>
        <taxon>Bacteria</taxon>
        <taxon>Pseudomonadati</taxon>
        <taxon>Pseudomonadota</taxon>
        <taxon>Gammaproteobacteria</taxon>
        <taxon>Oceanospirillales</taxon>
        <taxon>Halomonadaceae</taxon>
        <taxon>Halomonas</taxon>
    </lineage>
</organism>
<dbReference type="Proteomes" id="UP001164935">
    <property type="component" value="Chromosome"/>
</dbReference>
<evidence type="ECO:0000313" key="4">
    <source>
        <dbReference type="Proteomes" id="UP001164935"/>
    </source>
</evidence>
<feature type="domain" description="Probable transposase IS891/IS1136/IS1341" evidence="2">
    <location>
        <begin position="3"/>
        <end position="49"/>
    </location>
</feature>
<reference evidence="3" key="1">
    <citation type="submission" date="2022-05" db="EMBL/GenBank/DDBJ databases">
        <title>Complete sequence of a novel PHA-producing Halomonas strain.</title>
        <authorList>
            <person name="Zheng Z."/>
        </authorList>
    </citation>
    <scope>NUCLEOTIDE SEQUENCE</scope>
    <source>
        <strain evidence="3">ZZQ-149</strain>
    </source>
</reference>
<feature type="compositionally biased region" description="Basic residues" evidence="1">
    <location>
        <begin position="28"/>
        <end position="41"/>
    </location>
</feature>
<name>A0AA46TVK9_9GAMM</name>
<dbReference type="InterPro" id="IPR001959">
    <property type="entry name" value="Transposase"/>
</dbReference>
<dbReference type="AlphaFoldDB" id="A0AA46TVK9"/>
<dbReference type="RefSeq" id="WP_232222378.1">
    <property type="nucleotide sequence ID" value="NZ_CP096973.1"/>
</dbReference>
<keyword evidence="4" id="KW-1185">Reference proteome</keyword>
<feature type="region of interest" description="Disordered" evidence="1">
    <location>
        <begin position="1"/>
        <end position="41"/>
    </location>
</feature>
<dbReference type="EMBL" id="CP096973">
    <property type="protein sequence ID" value="UYO76337.1"/>
    <property type="molecule type" value="Genomic_DNA"/>
</dbReference>
<accession>A0AA46TVK9</accession>
<proteinExistence type="predicted"/>